<reference evidence="1" key="1">
    <citation type="submission" date="2022-08" db="EMBL/GenBank/DDBJ databases">
        <authorList>
            <person name="Kallberg Y."/>
            <person name="Tangrot J."/>
            <person name="Rosling A."/>
        </authorList>
    </citation>
    <scope>NUCLEOTIDE SEQUENCE</scope>
    <source>
        <strain evidence="1">Wild A</strain>
    </source>
</reference>
<name>A0A9W4T537_9GLOM</name>
<gene>
    <name evidence="1" type="ORF">FWILDA_LOCUS15806</name>
</gene>
<evidence type="ECO:0000313" key="2">
    <source>
        <dbReference type="Proteomes" id="UP001153678"/>
    </source>
</evidence>
<dbReference type="EMBL" id="CAMKVN010008854">
    <property type="protein sequence ID" value="CAI2192896.1"/>
    <property type="molecule type" value="Genomic_DNA"/>
</dbReference>
<protein>
    <submittedName>
        <fullName evidence="1">5408_t:CDS:1</fullName>
    </submittedName>
</protein>
<sequence length="132" mass="15160">KVPTPEKADYPKTTSMSVLSSHFLRTFMKLTQMYPTSNPSTRYFVRYLTCVDEIILRISSRNNARLTISSCAGRHEPLLKNISFNAELLSNAFNASSKVSIYSRKNIFMDFLIEIEKLEIQSIQYMCGLKSM</sequence>
<keyword evidence="2" id="KW-1185">Reference proteome</keyword>
<accession>A0A9W4T537</accession>
<feature type="non-terminal residue" evidence="1">
    <location>
        <position position="1"/>
    </location>
</feature>
<evidence type="ECO:0000313" key="1">
    <source>
        <dbReference type="EMBL" id="CAI2192896.1"/>
    </source>
</evidence>
<feature type="non-terminal residue" evidence="1">
    <location>
        <position position="132"/>
    </location>
</feature>
<dbReference type="Proteomes" id="UP001153678">
    <property type="component" value="Unassembled WGS sequence"/>
</dbReference>
<proteinExistence type="predicted"/>
<comment type="caution">
    <text evidence="1">The sequence shown here is derived from an EMBL/GenBank/DDBJ whole genome shotgun (WGS) entry which is preliminary data.</text>
</comment>
<organism evidence="1 2">
    <name type="scientific">Funneliformis geosporum</name>
    <dbReference type="NCBI Taxonomy" id="1117311"/>
    <lineage>
        <taxon>Eukaryota</taxon>
        <taxon>Fungi</taxon>
        <taxon>Fungi incertae sedis</taxon>
        <taxon>Mucoromycota</taxon>
        <taxon>Glomeromycotina</taxon>
        <taxon>Glomeromycetes</taxon>
        <taxon>Glomerales</taxon>
        <taxon>Glomeraceae</taxon>
        <taxon>Funneliformis</taxon>
    </lineage>
</organism>
<dbReference type="AlphaFoldDB" id="A0A9W4T537"/>